<evidence type="ECO:0000313" key="4">
    <source>
        <dbReference type="Proteomes" id="UP001575652"/>
    </source>
</evidence>
<evidence type="ECO:0000256" key="1">
    <source>
        <dbReference type="SAM" id="MobiDB-lite"/>
    </source>
</evidence>
<comment type="caution">
    <text evidence="3">The sequence shown here is derived from an EMBL/GenBank/DDBJ whole genome shotgun (WGS) entry which is preliminary data.</text>
</comment>
<organism evidence="3 4">
    <name type="scientific">Arthrobacter halodurans</name>
    <dbReference type="NCBI Taxonomy" id="516699"/>
    <lineage>
        <taxon>Bacteria</taxon>
        <taxon>Bacillati</taxon>
        <taxon>Actinomycetota</taxon>
        <taxon>Actinomycetes</taxon>
        <taxon>Micrococcales</taxon>
        <taxon>Micrococcaceae</taxon>
        <taxon>Arthrobacter</taxon>
    </lineage>
</organism>
<dbReference type="Proteomes" id="UP001575652">
    <property type="component" value="Unassembled WGS sequence"/>
</dbReference>
<keyword evidence="3" id="KW-0378">Hydrolase</keyword>
<proteinExistence type="predicted"/>
<keyword evidence="4" id="KW-1185">Reference proteome</keyword>
<protein>
    <submittedName>
        <fullName evidence="3">Alpha/beta fold hydrolase</fullName>
    </submittedName>
</protein>
<dbReference type="InterPro" id="IPR000073">
    <property type="entry name" value="AB_hydrolase_1"/>
</dbReference>
<dbReference type="GO" id="GO:0016787">
    <property type="term" value="F:hydrolase activity"/>
    <property type="evidence" value="ECO:0007669"/>
    <property type="project" value="UniProtKB-KW"/>
</dbReference>
<evidence type="ECO:0000259" key="2">
    <source>
        <dbReference type="Pfam" id="PF12697"/>
    </source>
</evidence>
<dbReference type="Gene3D" id="3.40.50.1820">
    <property type="entry name" value="alpha/beta hydrolase"/>
    <property type="match status" value="1"/>
</dbReference>
<name>A0ABV4URC3_9MICC</name>
<dbReference type="InterPro" id="IPR029058">
    <property type="entry name" value="AB_hydrolase_fold"/>
</dbReference>
<feature type="domain" description="AB hydrolase-1" evidence="2">
    <location>
        <begin position="13"/>
        <end position="237"/>
    </location>
</feature>
<dbReference type="PANTHER" id="PTHR43139:SF52">
    <property type="entry name" value="SI:DKEY-122A22.2"/>
    <property type="match status" value="1"/>
</dbReference>
<dbReference type="InterPro" id="IPR052370">
    <property type="entry name" value="Meta-cleavage_hydrolase"/>
</dbReference>
<dbReference type="EMBL" id="JBHDLJ010000016">
    <property type="protein sequence ID" value="MFB0835982.1"/>
    <property type="molecule type" value="Genomic_DNA"/>
</dbReference>
<dbReference type="Pfam" id="PF12697">
    <property type="entry name" value="Abhydrolase_6"/>
    <property type="match status" value="1"/>
</dbReference>
<gene>
    <name evidence="3" type="ORF">ACETWP_15435</name>
</gene>
<evidence type="ECO:0000313" key="3">
    <source>
        <dbReference type="EMBL" id="MFB0835982.1"/>
    </source>
</evidence>
<reference evidence="3 4" key="1">
    <citation type="submission" date="2024-09" db="EMBL/GenBank/DDBJ databases">
        <authorList>
            <person name="Salinas-Garcia M.A."/>
            <person name="Prieme A."/>
        </authorList>
    </citation>
    <scope>NUCLEOTIDE SEQUENCE [LARGE SCALE GENOMIC DNA]</scope>
    <source>
        <strain evidence="3 4">DSM 21081</strain>
    </source>
</reference>
<sequence length="269" mass="29000">MEEKPGPARRRHLVFVHGGGAGPWMWRAQEEHFGDRFTVHTPTLPGHRGEKRDAYRSHAHAAAVVAEDVGLGRLRGPVTVVGFSVGGQIAIELATAYPSVVTGTVVASALLSPWRGARALATVSSAAAPLARIRVFAWWQARELGIGAEDFEDYFAVSRSMTARSMRCLLYSNFSFAVPPEFLRSRRPALLVAGSRERRPVLAGMERVRALRPGCELELIRGAGHDAPLSHPASFNRVLEGWLDGGEPVRGESGPGRGGPRPGGRCTDG</sequence>
<dbReference type="PANTHER" id="PTHR43139">
    <property type="entry name" value="SI:DKEY-122A22.2"/>
    <property type="match status" value="1"/>
</dbReference>
<dbReference type="RefSeq" id="WP_373973159.1">
    <property type="nucleotide sequence ID" value="NZ_JBHDLJ010000016.1"/>
</dbReference>
<accession>A0ABV4URC3</accession>
<feature type="region of interest" description="Disordered" evidence="1">
    <location>
        <begin position="246"/>
        <end position="269"/>
    </location>
</feature>
<dbReference type="SUPFAM" id="SSF53474">
    <property type="entry name" value="alpha/beta-Hydrolases"/>
    <property type="match status" value="1"/>
</dbReference>
<feature type="compositionally biased region" description="Gly residues" evidence="1">
    <location>
        <begin position="253"/>
        <end position="262"/>
    </location>
</feature>